<protein>
    <submittedName>
        <fullName evidence="2">NACHT-NTPase and P-loop NTPases N-terminal domain-containing protein</fullName>
    </submittedName>
</protein>
<feature type="region of interest" description="Disordered" evidence="1">
    <location>
        <begin position="1"/>
        <end position="22"/>
    </location>
</feature>
<feature type="compositionally biased region" description="Basic and acidic residues" evidence="1">
    <location>
        <begin position="174"/>
        <end position="189"/>
    </location>
</feature>
<keyword evidence="3" id="KW-1185">Reference proteome</keyword>
<evidence type="ECO:0000313" key="2">
    <source>
        <dbReference type="EMBL" id="KAK9770016.1"/>
    </source>
</evidence>
<feature type="compositionally biased region" description="Gly residues" evidence="1">
    <location>
        <begin position="218"/>
        <end position="227"/>
    </location>
</feature>
<comment type="caution">
    <text evidence="2">The sequence shown here is derived from an EMBL/GenBank/DDBJ whole genome shotgun (WGS) entry which is preliminary data.</text>
</comment>
<name>A0ABR2X8H5_9PEZI</name>
<feature type="region of interest" description="Disordered" evidence="1">
    <location>
        <begin position="170"/>
        <end position="227"/>
    </location>
</feature>
<dbReference type="EMBL" id="JARVKM010000104">
    <property type="protein sequence ID" value="KAK9770016.1"/>
    <property type="molecule type" value="Genomic_DNA"/>
</dbReference>
<dbReference type="Proteomes" id="UP001465668">
    <property type="component" value="Unassembled WGS sequence"/>
</dbReference>
<sequence length="227" mass="25166">MSSKKRLTTQSSGSSSNDRSITRFRQGVEQLPLLAQEIKLLVHQPEKFEQVSFEITERFKNMGSGAGSHPITQQDLLHCTKLLREFQELTRVPLQEGDQSQEPGKTQDLVIRDPSITMMRRGVNEGMFFVAKEVLQTGIDSVDALDLKNVNSFGGIVTGARKLIEQSAIGMSEDSGRNPDEDPAAHLESGEDIAQYYRGGLAYKDLDEDEEDPKETRGQGGHYAGHS</sequence>
<feature type="compositionally biased region" description="Polar residues" evidence="1">
    <location>
        <begin position="8"/>
        <end position="19"/>
    </location>
</feature>
<evidence type="ECO:0000256" key="1">
    <source>
        <dbReference type="SAM" id="MobiDB-lite"/>
    </source>
</evidence>
<accession>A0ABR2X8H5</accession>
<organism evidence="2 3">
    <name type="scientific">Seiridium cardinale</name>
    <dbReference type="NCBI Taxonomy" id="138064"/>
    <lineage>
        <taxon>Eukaryota</taxon>
        <taxon>Fungi</taxon>
        <taxon>Dikarya</taxon>
        <taxon>Ascomycota</taxon>
        <taxon>Pezizomycotina</taxon>
        <taxon>Sordariomycetes</taxon>
        <taxon>Xylariomycetidae</taxon>
        <taxon>Amphisphaeriales</taxon>
        <taxon>Sporocadaceae</taxon>
        <taxon>Seiridium</taxon>
    </lineage>
</organism>
<proteinExistence type="predicted"/>
<gene>
    <name evidence="2" type="ORF">SCAR479_13341</name>
</gene>
<evidence type="ECO:0000313" key="3">
    <source>
        <dbReference type="Proteomes" id="UP001465668"/>
    </source>
</evidence>
<reference evidence="2 3" key="1">
    <citation type="submission" date="2024-02" db="EMBL/GenBank/DDBJ databases">
        <title>First draft genome assembly of two strains of Seiridium cardinale.</title>
        <authorList>
            <person name="Emiliani G."/>
            <person name="Scali E."/>
        </authorList>
    </citation>
    <scope>NUCLEOTIDE SEQUENCE [LARGE SCALE GENOMIC DNA]</scope>
    <source>
        <strain evidence="2 3">BM-138-000479</strain>
    </source>
</reference>